<dbReference type="Proteomes" id="UP000037510">
    <property type="component" value="Unassembled WGS sequence"/>
</dbReference>
<dbReference type="AlphaFoldDB" id="A0A0L7KB93"/>
<organism evidence="1 2">
    <name type="scientific">Operophtera brumata</name>
    <name type="common">Winter moth</name>
    <name type="synonym">Phalaena brumata</name>
    <dbReference type="NCBI Taxonomy" id="104452"/>
    <lineage>
        <taxon>Eukaryota</taxon>
        <taxon>Metazoa</taxon>
        <taxon>Ecdysozoa</taxon>
        <taxon>Arthropoda</taxon>
        <taxon>Hexapoda</taxon>
        <taxon>Insecta</taxon>
        <taxon>Pterygota</taxon>
        <taxon>Neoptera</taxon>
        <taxon>Endopterygota</taxon>
        <taxon>Lepidoptera</taxon>
        <taxon>Glossata</taxon>
        <taxon>Ditrysia</taxon>
        <taxon>Geometroidea</taxon>
        <taxon>Geometridae</taxon>
        <taxon>Larentiinae</taxon>
        <taxon>Operophtera</taxon>
    </lineage>
</organism>
<name>A0A0L7KB93_OPEBR</name>
<proteinExistence type="predicted"/>
<accession>A0A0L7KB93</accession>
<feature type="non-terminal residue" evidence="1">
    <location>
        <position position="278"/>
    </location>
</feature>
<evidence type="ECO:0000313" key="1">
    <source>
        <dbReference type="EMBL" id="KOB60194.1"/>
    </source>
</evidence>
<feature type="non-terminal residue" evidence="1">
    <location>
        <position position="1"/>
    </location>
</feature>
<dbReference type="EMBL" id="JTDY01010194">
    <property type="protein sequence ID" value="KOB60194.1"/>
    <property type="molecule type" value="Genomic_DNA"/>
</dbReference>
<gene>
    <name evidence="1" type="ORF">OBRU01_25285</name>
</gene>
<sequence length="278" mass="33416">LPYLRASLFGTILEDTITQLRILVECNNELRIIKVKSDWTYLLSMKFGINQPKSIDELEGIYLHNLGCNEYKINKLDKDRYTDNWQRARTEQHIKTIYDVEITHSESIEYYKQRSDHEQRVHSEIELLINIVINVKSIEYYKQRSDHEQRVHSEIELLIYIVINITHSESIEYYKQRSDHEQRVHSEIELLINIVINITHSESIEYYKQRSDHEQRVHSEIELLINIVINKIEDCMNKFDKDMEAIDLKIHDEREKARLYREKMTNSAIAVQAWWRGL</sequence>
<comment type="caution">
    <text evidence="1">The sequence shown here is derived from an EMBL/GenBank/DDBJ whole genome shotgun (WGS) entry which is preliminary data.</text>
</comment>
<keyword evidence="2" id="KW-1185">Reference proteome</keyword>
<protein>
    <submittedName>
        <fullName evidence="1">Putative IQ motif containing G</fullName>
    </submittedName>
</protein>
<reference evidence="1 2" key="1">
    <citation type="journal article" date="2015" name="Genome Biol. Evol.">
        <title>The genome of winter moth (Operophtera brumata) provides a genomic perspective on sexual dimorphism and phenology.</title>
        <authorList>
            <person name="Derks M.F."/>
            <person name="Smit S."/>
            <person name="Salis L."/>
            <person name="Schijlen E."/>
            <person name="Bossers A."/>
            <person name="Mateman C."/>
            <person name="Pijl A.S."/>
            <person name="de Ridder D."/>
            <person name="Groenen M.A."/>
            <person name="Visser M.E."/>
            <person name="Megens H.J."/>
        </authorList>
    </citation>
    <scope>NUCLEOTIDE SEQUENCE [LARGE SCALE GENOMIC DNA]</scope>
    <source>
        <strain evidence="1">WM2013NL</strain>
        <tissue evidence="1">Head and thorax</tissue>
    </source>
</reference>
<evidence type="ECO:0000313" key="2">
    <source>
        <dbReference type="Proteomes" id="UP000037510"/>
    </source>
</evidence>